<reference evidence="1" key="1">
    <citation type="journal article" date="2015" name="Nature">
        <title>Complex archaea that bridge the gap between prokaryotes and eukaryotes.</title>
        <authorList>
            <person name="Spang A."/>
            <person name="Saw J.H."/>
            <person name="Jorgensen S.L."/>
            <person name="Zaremba-Niedzwiedzka K."/>
            <person name="Martijn J."/>
            <person name="Lind A.E."/>
            <person name="van Eijk R."/>
            <person name="Schleper C."/>
            <person name="Guy L."/>
            <person name="Ettema T.J."/>
        </authorList>
    </citation>
    <scope>NUCLEOTIDE SEQUENCE</scope>
</reference>
<dbReference type="Pfam" id="PF13385">
    <property type="entry name" value="Laminin_G_3"/>
    <property type="match status" value="1"/>
</dbReference>
<dbReference type="SUPFAM" id="SSF49899">
    <property type="entry name" value="Concanavalin A-like lectins/glucanases"/>
    <property type="match status" value="1"/>
</dbReference>
<evidence type="ECO:0008006" key="2">
    <source>
        <dbReference type="Google" id="ProtNLM"/>
    </source>
</evidence>
<name>A0A0F9C7B1_9ZZZZ</name>
<evidence type="ECO:0000313" key="1">
    <source>
        <dbReference type="EMBL" id="KKL45079.1"/>
    </source>
</evidence>
<dbReference type="AlphaFoldDB" id="A0A0F9C7B1"/>
<protein>
    <recommendedName>
        <fullName evidence="2">LamG-like jellyroll fold domain-containing protein</fullName>
    </recommendedName>
</protein>
<dbReference type="InterPro" id="IPR013320">
    <property type="entry name" value="ConA-like_dom_sf"/>
</dbReference>
<sequence>MLTSLLPVSKSLWSYNPLPRNCVLYIPAFHNSIRGPVFKSVDSFGHTCTVTGASKTNEGFSYDGDDKITVAQPSTIPSGGAARSMMAWVNPDSFTAARYFIGWGVFAENNYFALFHVQTSGELAFASHTNNANSGFNLTAGVWQLVGITYALDATEVKFYVNGDLKSTVSLSSAVALDTTASDVYIGALTGSSAFFIGDEGEGWIHGVEHSAEDMAYAFRQTRGIYNV</sequence>
<dbReference type="EMBL" id="LAZR01034519">
    <property type="protein sequence ID" value="KKL45079.1"/>
    <property type="molecule type" value="Genomic_DNA"/>
</dbReference>
<accession>A0A0F9C7B1</accession>
<dbReference type="Gene3D" id="2.60.120.200">
    <property type="match status" value="1"/>
</dbReference>
<proteinExistence type="predicted"/>
<comment type="caution">
    <text evidence="1">The sequence shown here is derived from an EMBL/GenBank/DDBJ whole genome shotgun (WGS) entry which is preliminary data.</text>
</comment>
<organism evidence="1">
    <name type="scientific">marine sediment metagenome</name>
    <dbReference type="NCBI Taxonomy" id="412755"/>
    <lineage>
        <taxon>unclassified sequences</taxon>
        <taxon>metagenomes</taxon>
        <taxon>ecological metagenomes</taxon>
    </lineage>
</organism>
<gene>
    <name evidence="1" type="ORF">LCGC14_2359260</name>
</gene>